<dbReference type="PANTHER" id="PTHR16222:SF34">
    <property type="entry name" value="ADP-RIBOSYLGLYCOHYDROLASE"/>
    <property type="match status" value="1"/>
</dbReference>
<dbReference type="Pfam" id="PF03747">
    <property type="entry name" value="ADP_ribosyl_GH"/>
    <property type="match status" value="1"/>
</dbReference>
<reference evidence="2" key="1">
    <citation type="submission" date="2021-01" db="EMBL/GenBank/DDBJ databases">
        <authorList>
            <person name="Corre E."/>
            <person name="Pelletier E."/>
            <person name="Niang G."/>
            <person name="Scheremetjew M."/>
            <person name="Finn R."/>
            <person name="Kale V."/>
            <person name="Holt S."/>
            <person name="Cochrane G."/>
            <person name="Meng A."/>
            <person name="Brown T."/>
            <person name="Cohen L."/>
        </authorList>
    </citation>
    <scope>NUCLEOTIDE SEQUENCE</scope>
    <source>
        <strain evidence="2">CCMP 2712</strain>
    </source>
</reference>
<evidence type="ECO:0000313" key="2">
    <source>
        <dbReference type="EMBL" id="CAE2309190.1"/>
    </source>
</evidence>
<evidence type="ECO:0000256" key="1">
    <source>
        <dbReference type="SAM" id="SignalP"/>
    </source>
</evidence>
<dbReference type="EMBL" id="HBKN01026230">
    <property type="protein sequence ID" value="CAE2309190.1"/>
    <property type="molecule type" value="Transcribed_RNA"/>
</dbReference>
<dbReference type="PROSITE" id="PS51257">
    <property type="entry name" value="PROKAR_LIPOPROTEIN"/>
    <property type="match status" value="1"/>
</dbReference>
<proteinExistence type="predicted"/>
<gene>
    <name evidence="2" type="ORF">GTHE00462_LOCUS20361</name>
</gene>
<feature type="signal peptide" evidence="1">
    <location>
        <begin position="1"/>
        <end position="30"/>
    </location>
</feature>
<name>A0A7S4KYA0_GUITH</name>
<dbReference type="Gene3D" id="1.10.4080.10">
    <property type="entry name" value="ADP-ribosylation/Crystallin J1"/>
    <property type="match status" value="1"/>
</dbReference>
<dbReference type="InterPro" id="IPR050792">
    <property type="entry name" value="ADP-ribosylglycohydrolase"/>
</dbReference>
<organism evidence="2">
    <name type="scientific">Guillardia theta</name>
    <name type="common">Cryptophyte</name>
    <name type="synonym">Cryptomonas phi</name>
    <dbReference type="NCBI Taxonomy" id="55529"/>
    <lineage>
        <taxon>Eukaryota</taxon>
        <taxon>Cryptophyceae</taxon>
        <taxon>Pyrenomonadales</taxon>
        <taxon>Geminigeraceae</taxon>
        <taxon>Guillardia</taxon>
    </lineage>
</organism>
<evidence type="ECO:0008006" key="3">
    <source>
        <dbReference type="Google" id="ProtNLM"/>
    </source>
</evidence>
<dbReference type="InterPro" id="IPR005502">
    <property type="entry name" value="Ribosyl_crysJ1"/>
</dbReference>
<dbReference type="InterPro" id="IPR036705">
    <property type="entry name" value="Ribosyl_crysJ1_sf"/>
</dbReference>
<accession>A0A7S4KYA0</accession>
<sequence length="408" mass="44567">MRAMVRKSFCCAPIFLLFSASCVSPAIAWAQTKMQMQGAAGKSAVQITPATLDKVRGSLWGLYIGDALAMPTHWYYDQSHLRRTYGEIKGYVPAQDKLPGSIMSLSNTGGGGRGGFSGSIVGDVILKGKKQYWERGGNWFYHRGMKAGENTLEGIITRLITKVISSKGSFDVDEIYSRYVDLMTTPDAHNDTYAGTGHRMFFANFVKGKKPKDCPDNDGHNTDALDGLVNLPPVVYHAMLEGQESAKREAMQCATLFRRSEPLKKYAQVTSALLVSLVDGADLREALSQTGKSVGVDVKRMVERSGQDPMTACYLDSSFPSMLHFAYKYADCPEKALLANSNTGGENVARGAVLGAVLGAAHGMKGFPDHLVRGLQSHAEIREEIEKYIEVLARKSGIDPETCRDSRL</sequence>
<protein>
    <recommendedName>
        <fullName evidence="3">ADP-ribosylglycohydrolase</fullName>
    </recommendedName>
</protein>
<dbReference type="SUPFAM" id="SSF101478">
    <property type="entry name" value="ADP-ribosylglycohydrolase"/>
    <property type="match status" value="1"/>
</dbReference>
<dbReference type="AlphaFoldDB" id="A0A7S4KYA0"/>
<feature type="chain" id="PRO_5030516373" description="ADP-ribosylglycohydrolase" evidence="1">
    <location>
        <begin position="31"/>
        <end position="408"/>
    </location>
</feature>
<keyword evidence="1" id="KW-0732">Signal</keyword>
<dbReference type="PANTHER" id="PTHR16222">
    <property type="entry name" value="ADP-RIBOSYLGLYCOHYDROLASE"/>
    <property type="match status" value="1"/>
</dbReference>